<evidence type="ECO:0000256" key="3">
    <source>
        <dbReference type="ARBA" id="ARBA00022842"/>
    </source>
</evidence>
<dbReference type="SUPFAM" id="SSF52540">
    <property type="entry name" value="P-loop containing nucleoside triphosphate hydrolases"/>
    <property type="match status" value="1"/>
</dbReference>
<evidence type="ECO:0000256" key="1">
    <source>
        <dbReference type="ARBA" id="ARBA00022723"/>
    </source>
</evidence>
<organism evidence="8">
    <name type="scientific">Selaginella moellendorffii</name>
    <name type="common">Spikemoss</name>
    <dbReference type="NCBI Taxonomy" id="88036"/>
    <lineage>
        <taxon>Eukaryota</taxon>
        <taxon>Viridiplantae</taxon>
        <taxon>Streptophyta</taxon>
        <taxon>Embryophyta</taxon>
        <taxon>Tracheophyta</taxon>
        <taxon>Lycopodiopsida</taxon>
        <taxon>Selaginellales</taxon>
        <taxon>Selaginellaceae</taxon>
        <taxon>Selaginella</taxon>
    </lineage>
</organism>
<dbReference type="Proteomes" id="UP000001514">
    <property type="component" value="Unassembled WGS sequence"/>
</dbReference>
<sequence length="334" mass="36596">MKWLGVAWSGLRRHFSSRADGVGSIYDKLFVVQPRFHPPLLLKAKLLEALRLANSLAPLTATDLKSDFPSYVLVQGRRKINAGTYFGAGTIDNIRTHLNVIDVEDREIDAVFVNTSLSGVQQRNLEDAWERPVLDRVGLIIEIFGSRARSKEAKLQVELAALDFKRTRLIREKGERKAFGAGGEQEVVSARGASGGGGRGFTSGSGESELQLQRRRISDQKHKIQVALAKAKQTRSLHRRNREGIPLVAVVGYTNAGKSTLVGALSKSSLYSDDRLFATLDTQVRSVILPSGRRVLVSDTVGFISDLPTQLVEAFHATLEEVVAADIVLVSTLL</sequence>
<dbReference type="STRING" id="88036.D8REG0"/>
<dbReference type="InterPro" id="IPR032305">
    <property type="entry name" value="GTP-bd_M"/>
</dbReference>
<name>D8REG0_SELML</name>
<gene>
    <name evidence="7" type="ORF">SELMODRAFT_91633</name>
</gene>
<dbReference type="EMBL" id="GL377577">
    <property type="protein sequence ID" value="EFJ29440.1"/>
    <property type="molecule type" value="Genomic_DNA"/>
</dbReference>
<dbReference type="Gene3D" id="3.40.50.300">
    <property type="entry name" value="P-loop containing nucleotide triphosphate hydrolases"/>
    <property type="match status" value="1"/>
</dbReference>
<feature type="region of interest" description="Disordered" evidence="5">
    <location>
        <begin position="189"/>
        <end position="208"/>
    </location>
</feature>
<dbReference type="OMA" id="DDRYAEN"/>
<evidence type="ECO:0000256" key="2">
    <source>
        <dbReference type="ARBA" id="ARBA00022741"/>
    </source>
</evidence>
<dbReference type="InterPro" id="IPR006073">
    <property type="entry name" value="GTP-bd"/>
</dbReference>
<dbReference type="KEGG" id="smo:SELMODRAFT_91633"/>
<dbReference type="Gramene" id="EFJ29440">
    <property type="protein sequence ID" value="EFJ29440"/>
    <property type="gene ID" value="SELMODRAFT_91633"/>
</dbReference>
<dbReference type="NCBIfam" id="TIGR03156">
    <property type="entry name" value="GTP_HflX"/>
    <property type="match status" value="1"/>
</dbReference>
<dbReference type="InterPro" id="IPR025121">
    <property type="entry name" value="GTPase_HflX_N"/>
</dbReference>
<keyword evidence="2" id="KW-0547">Nucleotide-binding</keyword>
<dbReference type="InterPro" id="IPR030394">
    <property type="entry name" value="G_HFLX_dom"/>
</dbReference>
<feature type="compositionally biased region" description="Gly residues" evidence="5">
    <location>
        <begin position="193"/>
        <end position="203"/>
    </location>
</feature>
<dbReference type="GO" id="GO:0043022">
    <property type="term" value="F:ribosome binding"/>
    <property type="evidence" value="ECO:0000318"/>
    <property type="project" value="GO_Central"/>
</dbReference>
<evidence type="ECO:0000313" key="7">
    <source>
        <dbReference type="EMBL" id="EFJ29440.1"/>
    </source>
</evidence>
<dbReference type="HOGENOM" id="CLU_755234_0_0_1"/>
<keyword evidence="4" id="KW-0342">GTP-binding</keyword>
<dbReference type="Gene3D" id="3.40.50.11060">
    <property type="entry name" value="GTPase HflX, N-terminal domain"/>
    <property type="match status" value="1"/>
</dbReference>
<dbReference type="AlphaFoldDB" id="D8REG0"/>
<evidence type="ECO:0000256" key="5">
    <source>
        <dbReference type="SAM" id="MobiDB-lite"/>
    </source>
</evidence>
<dbReference type="PROSITE" id="PS51705">
    <property type="entry name" value="G_HFLX"/>
    <property type="match status" value="1"/>
</dbReference>
<dbReference type="InterPro" id="IPR042108">
    <property type="entry name" value="GTPase_HflX_N_sf"/>
</dbReference>
<proteinExistence type="predicted"/>
<dbReference type="InterPro" id="IPR016496">
    <property type="entry name" value="GTPase_HflX"/>
</dbReference>
<dbReference type="FunCoup" id="D8REG0">
    <property type="interactions" value="886"/>
</dbReference>
<dbReference type="GO" id="GO:0046872">
    <property type="term" value="F:metal ion binding"/>
    <property type="evidence" value="ECO:0007669"/>
    <property type="project" value="UniProtKB-KW"/>
</dbReference>
<keyword evidence="3" id="KW-0460">Magnesium</keyword>
<dbReference type="GO" id="GO:0005525">
    <property type="term" value="F:GTP binding"/>
    <property type="evidence" value="ECO:0007669"/>
    <property type="project" value="UniProtKB-KW"/>
</dbReference>
<accession>D8REG0</accession>
<reference evidence="7 8" key="1">
    <citation type="journal article" date="2011" name="Science">
        <title>The Selaginella genome identifies genetic changes associated with the evolution of vascular plants.</title>
        <authorList>
            <person name="Banks J.A."/>
            <person name="Nishiyama T."/>
            <person name="Hasebe M."/>
            <person name="Bowman J.L."/>
            <person name="Gribskov M."/>
            <person name="dePamphilis C."/>
            <person name="Albert V.A."/>
            <person name="Aono N."/>
            <person name="Aoyama T."/>
            <person name="Ambrose B.A."/>
            <person name="Ashton N.W."/>
            <person name="Axtell M.J."/>
            <person name="Barker E."/>
            <person name="Barker M.S."/>
            <person name="Bennetzen J.L."/>
            <person name="Bonawitz N.D."/>
            <person name="Chapple C."/>
            <person name="Cheng C."/>
            <person name="Correa L.G."/>
            <person name="Dacre M."/>
            <person name="DeBarry J."/>
            <person name="Dreyer I."/>
            <person name="Elias M."/>
            <person name="Engstrom E.M."/>
            <person name="Estelle M."/>
            <person name="Feng L."/>
            <person name="Finet C."/>
            <person name="Floyd S.K."/>
            <person name="Frommer W.B."/>
            <person name="Fujita T."/>
            <person name="Gramzow L."/>
            <person name="Gutensohn M."/>
            <person name="Harholt J."/>
            <person name="Hattori M."/>
            <person name="Heyl A."/>
            <person name="Hirai T."/>
            <person name="Hiwatashi Y."/>
            <person name="Ishikawa M."/>
            <person name="Iwata M."/>
            <person name="Karol K.G."/>
            <person name="Koehler B."/>
            <person name="Kolukisaoglu U."/>
            <person name="Kubo M."/>
            <person name="Kurata T."/>
            <person name="Lalonde S."/>
            <person name="Li K."/>
            <person name="Li Y."/>
            <person name="Litt A."/>
            <person name="Lyons E."/>
            <person name="Manning G."/>
            <person name="Maruyama T."/>
            <person name="Michael T.P."/>
            <person name="Mikami K."/>
            <person name="Miyazaki S."/>
            <person name="Morinaga S."/>
            <person name="Murata T."/>
            <person name="Mueller-Roeber B."/>
            <person name="Nelson D.R."/>
            <person name="Obara M."/>
            <person name="Oguri Y."/>
            <person name="Olmstead R.G."/>
            <person name="Onodera N."/>
            <person name="Petersen B.L."/>
            <person name="Pils B."/>
            <person name="Prigge M."/>
            <person name="Rensing S.A."/>
            <person name="Riano-Pachon D.M."/>
            <person name="Roberts A.W."/>
            <person name="Sato Y."/>
            <person name="Scheller H.V."/>
            <person name="Schulz B."/>
            <person name="Schulz C."/>
            <person name="Shakirov E.V."/>
            <person name="Shibagaki N."/>
            <person name="Shinohara N."/>
            <person name="Shippen D.E."/>
            <person name="Soerensen I."/>
            <person name="Sotooka R."/>
            <person name="Sugimoto N."/>
            <person name="Sugita M."/>
            <person name="Sumikawa N."/>
            <person name="Tanurdzic M."/>
            <person name="Theissen G."/>
            <person name="Ulvskov P."/>
            <person name="Wakazuki S."/>
            <person name="Weng J.K."/>
            <person name="Willats W.W."/>
            <person name="Wipf D."/>
            <person name="Wolf P.G."/>
            <person name="Yang L."/>
            <person name="Zimmer A.D."/>
            <person name="Zhu Q."/>
            <person name="Mitros T."/>
            <person name="Hellsten U."/>
            <person name="Loque D."/>
            <person name="Otillar R."/>
            <person name="Salamov A."/>
            <person name="Schmutz J."/>
            <person name="Shapiro H."/>
            <person name="Lindquist E."/>
            <person name="Lucas S."/>
            <person name="Rokhsar D."/>
            <person name="Grigoriev I.V."/>
        </authorList>
    </citation>
    <scope>NUCLEOTIDE SEQUENCE [LARGE SCALE GENOMIC DNA]</scope>
</reference>
<dbReference type="PANTHER" id="PTHR10229:SF8">
    <property type="entry name" value="GTPASE HFLX"/>
    <property type="match status" value="1"/>
</dbReference>
<dbReference type="InterPro" id="IPR027417">
    <property type="entry name" value="P-loop_NTPase"/>
</dbReference>
<feature type="domain" description="Hflx-type G" evidence="6">
    <location>
        <begin position="246"/>
        <end position="334"/>
    </location>
</feature>
<dbReference type="Pfam" id="PF13167">
    <property type="entry name" value="GTP-bdg_N"/>
    <property type="match status" value="1"/>
</dbReference>
<dbReference type="eggNOG" id="KOG0410">
    <property type="taxonomic scope" value="Eukaryota"/>
</dbReference>
<keyword evidence="8" id="KW-1185">Reference proteome</keyword>
<dbReference type="Pfam" id="PF01926">
    <property type="entry name" value="MMR_HSR1"/>
    <property type="match status" value="1"/>
</dbReference>
<dbReference type="InParanoid" id="D8REG0"/>
<evidence type="ECO:0000313" key="8">
    <source>
        <dbReference type="Proteomes" id="UP000001514"/>
    </source>
</evidence>
<dbReference type="Pfam" id="PF16360">
    <property type="entry name" value="GTP-bdg_M"/>
    <property type="match status" value="1"/>
</dbReference>
<keyword evidence="1" id="KW-0479">Metal-binding</keyword>
<protein>
    <recommendedName>
        <fullName evidence="6">Hflx-type G domain-containing protein</fullName>
    </recommendedName>
</protein>
<evidence type="ECO:0000256" key="4">
    <source>
        <dbReference type="ARBA" id="ARBA00023134"/>
    </source>
</evidence>
<dbReference type="PANTHER" id="PTHR10229">
    <property type="entry name" value="GTP-BINDING PROTEIN HFLX"/>
    <property type="match status" value="1"/>
</dbReference>
<evidence type="ECO:0000259" key="6">
    <source>
        <dbReference type="PROSITE" id="PS51705"/>
    </source>
</evidence>
<dbReference type="GO" id="GO:0005737">
    <property type="term" value="C:cytoplasm"/>
    <property type="evidence" value="ECO:0000318"/>
    <property type="project" value="GO_Central"/>
</dbReference>